<sequence>MGKTAFVFPGQGSQSVGMGGDIIKAYPEAREMVEKADQRLGFSLSDLILNGPEEKLQLTENTQPALLAISAVFFRLLSKKGIKADFFAGHSLGEYSALYAAGVLKFEDAVFAVRKRGLLMEAAVPAGQGTMAAVLGVDPNPLKDICEKVTATGASVQLANLNCPGQIVISGTVKGVADASKLAEEAGARRVVPLAVSGPFHSSLMKPAAEQLKNVLDNLPVQNAEVPVIANSTAEVEETAGEIRSHLIEQLYSPVRWVESIETLGQLGVDTYVEVGPGRVLSGLIKKIQRGATIVQVNNLETLNTVAEKLKERAV</sequence>
<dbReference type="GO" id="GO:0004314">
    <property type="term" value="F:[acyl-carrier-protein] S-malonyltransferase activity"/>
    <property type="evidence" value="ECO:0007669"/>
    <property type="project" value="UniProtKB-EC"/>
</dbReference>
<dbReference type="InterPro" id="IPR050858">
    <property type="entry name" value="Mal-CoA-ACP_Trans/PKS_FabD"/>
</dbReference>
<dbReference type="AlphaFoldDB" id="A0A4Z0GTD0"/>
<name>A0A4Z0GTD0_9BACL</name>
<evidence type="ECO:0000256" key="4">
    <source>
        <dbReference type="PIRNR" id="PIRNR000446"/>
    </source>
</evidence>
<evidence type="ECO:0000313" key="7">
    <source>
        <dbReference type="EMBL" id="TGB00250.1"/>
    </source>
</evidence>
<dbReference type="InterPro" id="IPR016035">
    <property type="entry name" value="Acyl_Trfase/lysoPLipase"/>
</dbReference>
<evidence type="ECO:0000259" key="6">
    <source>
        <dbReference type="SMART" id="SM00827"/>
    </source>
</evidence>
<dbReference type="Pfam" id="PF00698">
    <property type="entry name" value="Acyl_transf_1"/>
    <property type="match status" value="1"/>
</dbReference>
<dbReference type="PANTHER" id="PTHR42681:SF1">
    <property type="entry name" value="MALONYL-COA-ACYL CARRIER PROTEIN TRANSACYLASE, MITOCHONDRIAL"/>
    <property type="match status" value="1"/>
</dbReference>
<dbReference type="InterPro" id="IPR001227">
    <property type="entry name" value="Ac_transferase_dom_sf"/>
</dbReference>
<reference evidence="7 8" key="1">
    <citation type="journal article" date="2015" name="Int. J. Syst. Evol. Microbiol.">
        <title>Sporolactobacillus shoreae sp. nov. and Sporolactobacillus spathodeae sp. nov., two spore-forming lactic acid bacteria isolated from tree barks in Thailand.</title>
        <authorList>
            <person name="Thamacharoensuk T."/>
            <person name="Kitahara M."/>
            <person name="Ohkuma M."/>
            <person name="Thongchul N."/>
            <person name="Tanasupawat S."/>
        </authorList>
    </citation>
    <scope>NUCLEOTIDE SEQUENCE [LARGE SCALE GENOMIC DNA]</scope>
    <source>
        <strain evidence="7 8">BK92</strain>
    </source>
</reference>
<dbReference type="InterPro" id="IPR014043">
    <property type="entry name" value="Acyl_transferase_dom"/>
</dbReference>
<evidence type="ECO:0000256" key="3">
    <source>
        <dbReference type="ARBA" id="ARBA00048462"/>
    </source>
</evidence>
<keyword evidence="8" id="KW-1185">Reference proteome</keyword>
<dbReference type="GO" id="GO:0006633">
    <property type="term" value="P:fatty acid biosynthetic process"/>
    <property type="evidence" value="ECO:0007669"/>
    <property type="project" value="TreeGrafter"/>
</dbReference>
<dbReference type="EMBL" id="SRJD01000001">
    <property type="protein sequence ID" value="TGB00250.1"/>
    <property type="molecule type" value="Genomic_DNA"/>
</dbReference>
<dbReference type="SUPFAM" id="SSF52151">
    <property type="entry name" value="FabD/lysophospholipase-like"/>
    <property type="match status" value="1"/>
</dbReference>
<organism evidence="7 8">
    <name type="scientific">Sporolactobacillus shoreae</name>
    <dbReference type="NCBI Taxonomy" id="1465501"/>
    <lineage>
        <taxon>Bacteria</taxon>
        <taxon>Bacillati</taxon>
        <taxon>Bacillota</taxon>
        <taxon>Bacilli</taxon>
        <taxon>Bacillales</taxon>
        <taxon>Sporolactobacillaceae</taxon>
        <taxon>Sporolactobacillus</taxon>
    </lineage>
</organism>
<evidence type="ECO:0000256" key="2">
    <source>
        <dbReference type="ARBA" id="ARBA00023315"/>
    </source>
</evidence>
<dbReference type="Gene3D" id="3.30.70.250">
    <property type="entry name" value="Malonyl-CoA ACP transacylase, ACP-binding"/>
    <property type="match status" value="1"/>
</dbReference>
<dbReference type="PANTHER" id="PTHR42681">
    <property type="entry name" value="MALONYL-COA-ACYL CARRIER PROTEIN TRANSACYLASE, MITOCHONDRIAL"/>
    <property type="match status" value="1"/>
</dbReference>
<dbReference type="Gene3D" id="3.40.366.10">
    <property type="entry name" value="Malonyl-Coenzyme A Acyl Carrier Protein, domain 2"/>
    <property type="match status" value="1"/>
</dbReference>
<feature type="domain" description="Malonyl-CoA:ACP transacylase (MAT)" evidence="6">
    <location>
        <begin position="7"/>
        <end position="300"/>
    </location>
</feature>
<comment type="similarity">
    <text evidence="4">Belongs to the fabD family.</text>
</comment>
<dbReference type="SUPFAM" id="SSF55048">
    <property type="entry name" value="Probable ACP-binding domain of malonyl-CoA ACP transacylase"/>
    <property type="match status" value="1"/>
</dbReference>
<dbReference type="InterPro" id="IPR024925">
    <property type="entry name" value="Malonyl_CoA-ACP_transAc"/>
</dbReference>
<dbReference type="InterPro" id="IPR004410">
    <property type="entry name" value="Malonyl_CoA-ACP_transAc_FabD"/>
</dbReference>
<dbReference type="NCBIfam" id="TIGR00128">
    <property type="entry name" value="fabD"/>
    <property type="match status" value="1"/>
</dbReference>
<dbReference type="OrthoDB" id="9805460at2"/>
<dbReference type="InterPro" id="IPR016036">
    <property type="entry name" value="Malonyl_transacylase_ACP-bd"/>
</dbReference>
<feature type="active site" evidence="5">
    <location>
        <position position="91"/>
    </location>
</feature>
<dbReference type="SMART" id="SM00827">
    <property type="entry name" value="PKS_AT"/>
    <property type="match status" value="1"/>
</dbReference>
<dbReference type="RefSeq" id="WP_135346896.1">
    <property type="nucleotide sequence ID" value="NZ_SRJD01000001.1"/>
</dbReference>
<dbReference type="FunFam" id="3.30.70.250:FF:000001">
    <property type="entry name" value="Malonyl CoA-acyl carrier protein transacylase"/>
    <property type="match status" value="1"/>
</dbReference>
<evidence type="ECO:0000256" key="5">
    <source>
        <dbReference type="PIRSR" id="PIRSR000446-1"/>
    </source>
</evidence>
<comment type="catalytic activity">
    <reaction evidence="3 4">
        <text>holo-[ACP] + malonyl-CoA = malonyl-[ACP] + CoA</text>
        <dbReference type="Rhea" id="RHEA:41792"/>
        <dbReference type="Rhea" id="RHEA-COMP:9623"/>
        <dbReference type="Rhea" id="RHEA-COMP:9685"/>
        <dbReference type="ChEBI" id="CHEBI:57287"/>
        <dbReference type="ChEBI" id="CHEBI:57384"/>
        <dbReference type="ChEBI" id="CHEBI:64479"/>
        <dbReference type="ChEBI" id="CHEBI:78449"/>
        <dbReference type="EC" id="2.3.1.39"/>
    </reaction>
</comment>
<proteinExistence type="inferred from homology"/>
<gene>
    <name evidence="7" type="primary">fabD</name>
    <name evidence="7" type="ORF">E4665_00840</name>
</gene>
<dbReference type="GO" id="GO:0005829">
    <property type="term" value="C:cytosol"/>
    <property type="evidence" value="ECO:0007669"/>
    <property type="project" value="TreeGrafter"/>
</dbReference>
<protein>
    <recommendedName>
        <fullName evidence="4">Malonyl CoA-acyl carrier protein transacylase</fullName>
        <ecNumber evidence="4">2.3.1.39</ecNumber>
    </recommendedName>
</protein>
<evidence type="ECO:0000313" key="8">
    <source>
        <dbReference type="Proteomes" id="UP000298347"/>
    </source>
</evidence>
<evidence type="ECO:0000256" key="1">
    <source>
        <dbReference type="ARBA" id="ARBA00022679"/>
    </source>
</evidence>
<accession>A0A4Z0GTD0</accession>
<comment type="caution">
    <text evidence="7">The sequence shown here is derived from an EMBL/GenBank/DDBJ whole genome shotgun (WGS) entry which is preliminary data.</text>
</comment>
<keyword evidence="1 4" id="KW-0808">Transferase</keyword>
<feature type="active site" evidence="5">
    <location>
        <position position="201"/>
    </location>
</feature>
<dbReference type="EC" id="2.3.1.39" evidence="4"/>
<keyword evidence="2 4" id="KW-0012">Acyltransferase</keyword>
<dbReference type="Proteomes" id="UP000298347">
    <property type="component" value="Unassembled WGS sequence"/>
</dbReference>
<dbReference type="PIRSF" id="PIRSF000446">
    <property type="entry name" value="Mct"/>
    <property type="match status" value="1"/>
</dbReference>